<evidence type="ECO:0000313" key="2">
    <source>
        <dbReference type="Proteomes" id="UP000325827"/>
    </source>
</evidence>
<dbReference type="EMBL" id="VYSA01000001">
    <property type="protein sequence ID" value="KAA9110184.1"/>
    <property type="molecule type" value="Genomic_DNA"/>
</dbReference>
<protein>
    <recommendedName>
        <fullName evidence="3">HK97 gp10 family phage protein</fullName>
    </recommendedName>
</protein>
<sequence>MTADLAVDQDKLRKRLDAVKEFSPALMRGTRKLLRTTGDEVIAEQSAILDGPLPRGIRAAGKRVVIRRNKKTGKLGLRTLNAYREQDVRSSGRSTGLRKGIKAGLRTRVVLGKTRTEVRVQTTGARENGSAFWQSKKFRHRVFGRDEFVYQQGQPYFWGPAYRGAAGMVRRIDDIADQAFKQIPLE</sequence>
<accession>A0A5J5J500</accession>
<evidence type="ECO:0000313" key="1">
    <source>
        <dbReference type="EMBL" id="KAA9110184.1"/>
    </source>
</evidence>
<comment type="caution">
    <text evidence="1">The sequence shown here is derived from an EMBL/GenBank/DDBJ whole genome shotgun (WGS) entry which is preliminary data.</text>
</comment>
<dbReference type="Proteomes" id="UP000325827">
    <property type="component" value="Unassembled WGS sequence"/>
</dbReference>
<reference evidence="2" key="1">
    <citation type="submission" date="2019-09" db="EMBL/GenBank/DDBJ databases">
        <title>Mumia zhuanghuii sp. nov. isolated from the intestinal contents of plateau pika (Ochotona curzoniae) in the Qinghai-Tibet plateau of China.</title>
        <authorList>
            <person name="Tian Z."/>
        </authorList>
    </citation>
    <scope>NUCLEOTIDE SEQUENCE [LARGE SCALE GENOMIC DNA]</scope>
    <source>
        <strain evidence="2">JCM 30598</strain>
    </source>
</reference>
<proteinExistence type="predicted"/>
<gene>
    <name evidence="1" type="ORF">F6B43_00290</name>
</gene>
<name>A0A5J5J500_9MICO</name>
<organism evidence="1 2">
    <name type="scientific">Microbacterium rhizomatis</name>
    <dbReference type="NCBI Taxonomy" id="1631477"/>
    <lineage>
        <taxon>Bacteria</taxon>
        <taxon>Bacillati</taxon>
        <taxon>Actinomycetota</taxon>
        <taxon>Actinomycetes</taxon>
        <taxon>Micrococcales</taxon>
        <taxon>Microbacteriaceae</taxon>
        <taxon>Microbacterium</taxon>
    </lineage>
</organism>
<keyword evidence="2" id="KW-1185">Reference proteome</keyword>
<evidence type="ECO:0008006" key="3">
    <source>
        <dbReference type="Google" id="ProtNLM"/>
    </source>
</evidence>
<dbReference type="AlphaFoldDB" id="A0A5J5J500"/>